<comment type="caution">
    <text evidence="1">The sequence shown here is derived from an EMBL/GenBank/DDBJ whole genome shotgun (WGS) entry which is preliminary data.</text>
</comment>
<protein>
    <submittedName>
        <fullName evidence="1">Uncharacterized protein</fullName>
    </submittedName>
</protein>
<accession>A0A3P3VU07</accession>
<evidence type="ECO:0000313" key="1">
    <source>
        <dbReference type="EMBL" id="RRJ85934.1"/>
    </source>
</evidence>
<dbReference type="Proteomes" id="UP000274391">
    <property type="component" value="Unassembled WGS sequence"/>
</dbReference>
<dbReference type="RefSeq" id="WP_124973486.1">
    <property type="nucleotide sequence ID" value="NZ_RQVS01000014.1"/>
</dbReference>
<organism evidence="1 2">
    <name type="scientific">Gulosibacter macacae</name>
    <dbReference type="NCBI Taxonomy" id="2488791"/>
    <lineage>
        <taxon>Bacteria</taxon>
        <taxon>Bacillati</taxon>
        <taxon>Actinomycetota</taxon>
        <taxon>Actinomycetes</taxon>
        <taxon>Micrococcales</taxon>
        <taxon>Microbacteriaceae</taxon>
        <taxon>Gulosibacter</taxon>
    </lineage>
</organism>
<dbReference type="AlphaFoldDB" id="A0A3P3VU07"/>
<dbReference type="OrthoDB" id="5071423at2"/>
<evidence type="ECO:0000313" key="2">
    <source>
        <dbReference type="Proteomes" id="UP000274391"/>
    </source>
</evidence>
<keyword evidence="2" id="KW-1185">Reference proteome</keyword>
<sequence>MAEHIDPETGEVIDAPLGLVPLNLSALSEDELAAALATPQQAYAALQKARSLNARVPAGLDKYRRALRAAERDLSLAKAVELKRLREEWSKATLTELRELATVSDAVQEALDARDTAWLLFEYAQDWAKAIAADIDLLRSINANVRAEHKS</sequence>
<dbReference type="EMBL" id="RQVS01000014">
    <property type="protein sequence ID" value="RRJ85934.1"/>
    <property type="molecule type" value="Genomic_DNA"/>
</dbReference>
<reference evidence="1 2" key="1">
    <citation type="submission" date="2018-11" db="EMBL/GenBank/DDBJ databases">
        <title>YIM 102482-1 draft genome.</title>
        <authorList>
            <person name="Li G."/>
            <person name="Jiang Y."/>
        </authorList>
    </citation>
    <scope>NUCLEOTIDE SEQUENCE [LARGE SCALE GENOMIC DNA]</scope>
    <source>
        <strain evidence="1 2">YIM 102482-1</strain>
    </source>
</reference>
<proteinExistence type="predicted"/>
<name>A0A3P3VU07_9MICO</name>
<gene>
    <name evidence="1" type="ORF">EG850_11145</name>
</gene>